<feature type="compositionally biased region" description="Basic and acidic residues" evidence="1">
    <location>
        <begin position="636"/>
        <end position="646"/>
    </location>
</feature>
<dbReference type="KEGG" id="gtt:GUITHDRAFT_116727"/>
<dbReference type="PaxDb" id="55529-EKX37152"/>
<evidence type="ECO:0000313" key="3">
    <source>
        <dbReference type="EnsemblProtists" id="EKX37152"/>
    </source>
</evidence>
<reference evidence="4" key="2">
    <citation type="submission" date="2012-11" db="EMBL/GenBank/DDBJ databases">
        <authorList>
            <person name="Kuo A."/>
            <person name="Curtis B.A."/>
            <person name="Tanifuji G."/>
            <person name="Burki F."/>
            <person name="Gruber A."/>
            <person name="Irimia M."/>
            <person name="Maruyama S."/>
            <person name="Arias M.C."/>
            <person name="Ball S.G."/>
            <person name="Gile G.H."/>
            <person name="Hirakawa Y."/>
            <person name="Hopkins J.F."/>
            <person name="Rensing S.A."/>
            <person name="Schmutz J."/>
            <person name="Symeonidi A."/>
            <person name="Elias M."/>
            <person name="Eveleigh R.J."/>
            <person name="Herman E.K."/>
            <person name="Klute M.J."/>
            <person name="Nakayama T."/>
            <person name="Obornik M."/>
            <person name="Reyes-Prieto A."/>
            <person name="Armbrust E.V."/>
            <person name="Aves S.J."/>
            <person name="Beiko R.G."/>
            <person name="Coutinho P."/>
            <person name="Dacks J.B."/>
            <person name="Durnford D.G."/>
            <person name="Fast N.M."/>
            <person name="Green B.R."/>
            <person name="Grisdale C."/>
            <person name="Hempe F."/>
            <person name="Henrissat B."/>
            <person name="Hoppner M.P."/>
            <person name="Ishida K.-I."/>
            <person name="Kim E."/>
            <person name="Koreny L."/>
            <person name="Kroth P.G."/>
            <person name="Liu Y."/>
            <person name="Malik S.-B."/>
            <person name="Maier U.G."/>
            <person name="McRose D."/>
            <person name="Mock T."/>
            <person name="Neilson J.A."/>
            <person name="Onodera N.T."/>
            <person name="Poole A.M."/>
            <person name="Pritham E.J."/>
            <person name="Richards T.A."/>
            <person name="Rocap G."/>
            <person name="Roy S.W."/>
            <person name="Sarai C."/>
            <person name="Schaack S."/>
            <person name="Shirato S."/>
            <person name="Slamovits C.H."/>
            <person name="Spencer D.F."/>
            <person name="Suzuki S."/>
            <person name="Worden A.Z."/>
            <person name="Zauner S."/>
            <person name="Barry K."/>
            <person name="Bell C."/>
            <person name="Bharti A.K."/>
            <person name="Crow J.A."/>
            <person name="Grimwood J."/>
            <person name="Kramer R."/>
            <person name="Lindquist E."/>
            <person name="Lucas S."/>
            <person name="Salamov A."/>
            <person name="McFadden G.I."/>
            <person name="Lane C.E."/>
            <person name="Keeling P.J."/>
            <person name="Gray M.W."/>
            <person name="Grigoriev I.V."/>
            <person name="Archibald J.M."/>
        </authorList>
    </citation>
    <scope>NUCLEOTIDE SEQUENCE</scope>
    <source>
        <strain evidence="4">CCMP2712</strain>
    </source>
</reference>
<reference evidence="3" key="3">
    <citation type="submission" date="2016-03" db="UniProtKB">
        <authorList>
            <consortium name="EnsemblProtists"/>
        </authorList>
    </citation>
    <scope>IDENTIFICATION</scope>
</reference>
<keyword evidence="4" id="KW-1185">Reference proteome</keyword>
<dbReference type="RefSeq" id="XP_005824132.1">
    <property type="nucleotide sequence ID" value="XM_005824075.1"/>
</dbReference>
<feature type="region of interest" description="Disordered" evidence="1">
    <location>
        <begin position="269"/>
        <end position="295"/>
    </location>
</feature>
<evidence type="ECO:0000313" key="2">
    <source>
        <dbReference type="EMBL" id="EKX37152.1"/>
    </source>
</evidence>
<feature type="compositionally biased region" description="Basic and acidic residues" evidence="1">
    <location>
        <begin position="575"/>
        <end position="609"/>
    </location>
</feature>
<sequence>MSHNKAVVLITGIALTFAALCVILAVREPGPRSITTLIRGINHLPKSALPPSWLSKDDIKMSPMLHDKSASVIMTFSRHQPKRSVQVKSIAPLSKGSQEELSAKPMKVEQHAVVKTVVNASKHHESTPASHTSRNSVEAMPTKSEWKRIVKNAEKEAEKLAQKHPRSVLGAHWRDSVTPKEDYQSQLRQDSDDATRANTDAQSESLALEDAHMKHVGIYQKAACEKKSGCGQARGEPHVRPSGTGGKVQSSSKKLAPARYPAVSFYAQLREEDPQYRKDDSGAKQGNEDEEEHRKRMARLRLETKHSLRRSDSRSEAHKPESFQDYMFRLFTGKSSLSKDFHDHARSSQLYNVPRDAYSEGLRPDGSEHVVQNAQERLARKWLDMMRNPPPVTKNTRPDMLDPRSLVLPRSDFKKKRKELLDFKHAIQAYENDPQFNPVILMQAHNLVKYGILPPESDRPSVWRAWYMEITDKYRLLSQEVAMLATPHVSRDMWDHGDAGDWCGTGGCRTLQRREREGTRRHRPDQFAAHLADDYERMQAEGEKVPQGVVVSEVKRGEVPYNFPESEEEAAGENGRSEGDVARESDHEEREGPRGEDGETWDSFRRSFADQEPNEAEDGGMNVHRDASEGNSSKSDLQHKVDKLSEEVQDLLKVIHKEPHGEQGEASKEEAKERSSQARVRLQEQRGLSSLAARGSVSDAVARDLQRLRVDEEKVSRDRMRRERGGEEHAGRHVMDWLRGALRAAEGYRSK</sequence>
<dbReference type="Proteomes" id="UP000011087">
    <property type="component" value="Unassembled WGS sequence"/>
</dbReference>
<dbReference type="EnsemblProtists" id="EKX37152">
    <property type="protein sequence ID" value="EKX37152"/>
    <property type="gene ID" value="GUITHDRAFT_116727"/>
</dbReference>
<feature type="region of interest" description="Disordered" evidence="1">
    <location>
        <begin position="229"/>
        <end position="256"/>
    </location>
</feature>
<dbReference type="AlphaFoldDB" id="L1ILZ7"/>
<protein>
    <submittedName>
        <fullName evidence="2 3">Uncharacterized protein</fullName>
    </submittedName>
</protein>
<organism evidence="2">
    <name type="scientific">Guillardia theta (strain CCMP2712)</name>
    <name type="common">Cryptophyte</name>
    <dbReference type="NCBI Taxonomy" id="905079"/>
    <lineage>
        <taxon>Eukaryota</taxon>
        <taxon>Cryptophyceae</taxon>
        <taxon>Pyrenomonadales</taxon>
        <taxon>Geminigeraceae</taxon>
        <taxon>Guillardia</taxon>
    </lineage>
</organism>
<feature type="region of interest" description="Disordered" evidence="1">
    <location>
        <begin position="560"/>
        <end position="730"/>
    </location>
</feature>
<gene>
    <name evidence="2" type="ORF">GUITHDRAFT_116727</name>
</gene>
<evidence type="ECO:0000313" key="4">
    <source>
        <dbReference type="Proteomes" id="UP000011087"/>
    </source>
</evidence>
<dbReference type="GeneID" id="17293914"/>
<evidence type="ECO:0000256" key="1">
    <source>
        <dbReference type="SAM" id="MobiDB-lite"/>
    </source>
</evidence>
<feature type="compositionally biased region" description="Basic and acidic residues" evidence="1">
    <location>
        <begin position="653"/>
        <end position="684"/>
    </location>
</feature>
<dbReference type="HOGENOM" id="CLU_370673_0_0_1"/>
<feature type="region of interest" description="Disordered" evidence="1">
    <location>
        <begin position="300"/>
        <end position="319"/>
    </location>
</feature>
<feature type="region of interest" description="Disordered" evidence="1">
    <location>
        <begin position="158"/>
        <end position="203"/>
    </location>
</feature>
<reference evidence="2 4" key="1">
    <citation type="journal article" date="2012" name="Nature">
        <title>Algal genomes reveal evolutionary mosaicism and the fate of nucleomorphs.</title>
        <authorList>
            <consortium name="DOE Joint Genome Institute"/>
            <person name="Curtis B.A."/>
            <person name="Tanifuji G."/>
            <person name="Burki F."/>
            <person name="Gruber A."/>
            <person name="Irimia M."/>
            <person name="Maruyama S."/>
            <person name="Arias M.C."/>
            <person name="Ball S.G."/>
            <person name="Gile G.H."/>
            <person name="Hirakawa Y."/>
            <person name="Hopkins J.F."/>
            <person name="Kuo A."/>
            <person name="Rensing S.A."/>
            <person name="Schmutz J."/>
            <person name="Symeonidi A."/>
            <person name="Elias M."/>
            <person name="Eveleigh R.J."/>
            <person name="Herman E.K."/>
            <person name="Klute M.J."/>
            <person name="Nakayama T."/>
            <person name="Obornik M."/>
            <person name="Reyes-Prieto A."/>
            <person name="Armbrust E.V."/>
            <person name="Aves S.J."/>
            <person name="Beiko R.G."/>
            <person name="Coutinho P."/>
            <person name="Dacks J.B."/>
            <person name="Durnford D.G."/>
            <person name="Fast N.M."/>
            <person name="Green B.R."/>
            <person name="Grisdale C.J."/>
            <person name="Hempel F."/>
            <person name="Henrissat B."/>
            <person name="Hoppner M.P."/>
            <person name="Ishida K."/>
            <person name="Kim E."/>
            <person name="Koreny L."/>
            <person name="Kroth P.G."/>
            <person name="Liu Y."/>
            <person name="Malik S.B."/>
            <person name="Maier U.G."/>
            <person name="McRose D."/>
            <person name="Mock T."/>
            <person name="Neilson J.A."/>
            <person name="Onodera N.T."/>
            <person name="Poole A.M."/>
            <person name="Pritham E.J."/>
            <person name="Richards T.A."/>
            <person name="Rocap G."/>
            <person name="Roy S.W."/>
            <person name="Sarai C."/>
            <person name="Schaack S."/>
            <person name="Shirato S."/>
            <person name="Slamovits C.H."/>
            <person name="Spencer D.F."/>
            <person name="Suzuki S."/>
            <person name="Worden A.Z."/>
            <person name="Zauner S."/>
            <person name="Barry K."/>
            <person name="Bell C."/>
            <person name="Bharti A.K."/>
            <person name="Crow J.A."/>
            <person name="Grimwood J."/>
            <person name="Kramer R."/>
            <person name="Lindquist E."/>
            <person name="Lucas S."/>
            <person name="Salamov A."/>
            <person name="McFadden G.I."/>
            <person name="Lane C.E."/>
            <person name="Keeling P.J."/>
            <person name="Gray M.W."/>
            <person name="Grigoriev I.V."/>
            <person name="Archibald J.M."/>
        </authorList>
    </citation>
    <scope>NUCLEOTIDE SEQUENCE</scope>
    <source>
        <strain evidence="2 4">CCMP2712</strain>
    </source>
</reference>
<feature type="compositionally biased region" description="Basic and acidic residues" evidence="1">
    <location>
        <begin position="269"/>
        <end position="282"/>
    </location>
</feature>
<feature type="compositionally biased region" description="Polar residues" evidence="1">
    <location>
        <begin position="127"/>
        <end position="136"/>
    </location>
</feature>
<name>L1ILZ7_GUITC</name>
<feature type="compositionally biased region" description="Basic and acidic residues" evidence="1">
    <location>
        <begin position="701"/>
        <end position="730"/>
    </location>
</feature>
<accession>L1ILZ7</accession>
<feature type="compositionally biased region" description="Basic and acidic residues" evidence="1">
    <location>
        <begin position="172"/>
        <end position="195"/>
    </location>
</feature>
<proteinExistence type="predicted"/>
<feature type="region of interest" description="Disordered" evidence="1">
    <location>
        <begin position="120"/>
        <end position="144"/>
    </location>
</feature>
<dbReference type="EMBL" id="JH993063">
    <property type="protein sequence ID" value="EKX37152.1"/>
    <property type="molecule type" value="Genomic_DNA"/>
</dbReference>